<evidence type="ECO:0000313" key="2">
    <source>
        <dbReference type="EMBL" id="MAA14832.1"/>
    </source>
</evidence>
<proteinExistence type="predicted"/>
<keyword evidence="1" id="KW-0812">Transmembrane</keyword>
<keyword evidence="1" id="KW-1133">Transmembrane helix</keyword>
<organism evidence="2">
    <name type="scientific">Rhipicephalus zambeziensis</name>
    <dbReference type="NCBI Taxonomy" id="60191"/>
    <lineage>
        <taxon>Eukaryota</taxon>
        <taxon>Metazoa</taxon>
        <taxon>Ecdysozoa</taxon>
        <taxon>Arthropoda</taxon>
        <taxon>Chelicerata</taxon>
        <taxon>Arachnida</taxon>
        <taxon>Acari</taxon>
        <taxon>Parasitiformes</taxon>
        <taxon>Ixodida</taxon>
        <taxon>Ixodoidea</taxon>
        <taxon>Ixodidae</taxon>
        <taxon>Rhipicephalinae</taxon>
        <taxon>Rhipicephalus</taxon>
        <taxon>Rhipicephalus</taxon>
    </lineage>
</organism>
<evidence type="ECO:0000256" key="1">
    <source>
        <dbReference type="SAM" id="Phobius"/>
    </source>
</evidence>
<sequence length="101" mass="11244">MPTTHQHSLPCHVTLTSFYYLVFFIFLALTSSLFISFLLFLSLSVVLSPMRVIASQASQIGTRVLGVKQKMKRATRALPVPDYDSFLSALHDITKSLATPL</sequence>
<feature type="transmembrane region" description="Helical" evidence="1">
    <location>
        <begin position="18"/>
        <end position="41"/>
    </location>
</feature>
<dbReference type="EMBL" id="GFPF01003686">
    <property type="protein sequence ID" value="MAA14832.1"/>
    <property type="molecule type" value="Transcribed_RNA"/>
</dbReference>
<name>A0A224YLW1_9ACAR</name>
<reference evidence="2" key="1">
    <citation type="journal article" date="2017" name="Parasit. Vectors">
        <title>Sialotranscriptomics of Rhipicephalus zambeziensis reveals intricate expression profiles of secretory proteins and suggests tight temporal transcriptional regulation during blood-feeding.</title>
        <authorList>
            <person name="de Castro M.H."/>
            <person name="de Klerk D."/>
            <person name="Pienaar R."/>
            <person name="Rees D.J.G."/>
            <person name="Mans B.J."/>
        </authorList>
    </citation>
    <scope>NUCLEOTIDE SEQUENCE</scope>
    <source>
        <tissue evidence="2">Salivary glands</tissue>
    </source>
</reference>
<accession>A0A224YLW1</accession>
<keyword evidence="1" id="KW-0472">Membrane</keyword>
<protein>
    <submittedName>
        <fullName evidence="2">Uncharacterized protein</fullName>
    </submittedName>
</protein>
<dbReference type="AlphaFoldDB" id="A0A224YLW1"/>